<accession>C0D9F2</accession>
<reference evidence="1 2" key="2">
    <citation type="submission" date="2009-02" db="EMBL/GenBank/DDBJ databases">
        <title>Draft genome sequence of Clostridium asparagiforme (DSM 15981).</title>
        <authorList>
            <person name="Sudarsanam P."/>
            <person name="Ley R."/>
            <person name="Guruge J."/>
            <person name="Turnbaugh P.J."/>
            <person name="Mahowald M."/>
            <person name="Liep D."/>
            <person name="Gordon J."/>
        </authorList>
    </citation>
    <scope>NUCLEOTIDE SEQUENCE [LARGE SCALE GENOMIC DNA]</scope>
    <source>
        <strain evidence="1 2">DSM 15981</strain>
    </source>
</reference>
<evidence type="ECO:0000313" key="1">
    <source>
        <dbReference type="EMBL" id="EEG52045.1"/>
    </source>
</evidence>
<organism evidence="1 2">
    <name type="scientific">[Clostridium] asparagiforme DSM 15981</name>
    <dbReference type="NCBI Taxonomy" id="518636"/>
    <lineage>
        <taxon>Bacteria</taxon>
        <taxon>Bacillati</taxon>
        <taxon>Bacillota</taxon>
        <taxon>Clostridia</taxon>
        <taxon>Lachnospirales</taxon>
        <taxon>Lachnospiraceae</taxon>
        <taxon>Enterocloster</taxon>
    </lineage>
</organism>
<dbReference type="AlphaFoldDB" id="C0D9F2"/>
<gene>
    <name evidence="1" type="ORF">CLOSTASPAR_05902</name>
</gene>
<evidence type="ECO:0000313" key="2">
    <source>
        <dbReference type="Proteomes" id="UP000004756"/>
    </source>
</evidence>
<sequence length="51" mass="5451">MLKTDFGSASRRWNEEGRLWEAFFAVEGSDGGGGEILGNGSFKSVLRAVSA</sequence>
<dbReference type="Proteomes" id="UP000004756">
    <property type="component" value="Unassembled WGS sequence"/>
</dbReference>
<dbReference type="HOGENOM" id="CLU_3097182_0_0_9"/>
<comment type="caution">
    <text evidence="1">The sequence shown here is derived from an EMBL/GenBank/DDBJ whole genome shotgun (WGS) entry which is preliminary data.</text>
</comment>
<name>C0D9F2_9FIRM</name>
<keyword evidence="2" id="KW-1185">Reference proteome</keyword>
<protein>
    <submittedName>
        <fullName evidence="1">Uncharacterized protein</fullName>
    </submittedName>
</protein>
<reference evidence="1 2" key="1">
    <citation type="submission" date="2009-01" db="EMBL/GenBank/DDBJ databases">
        <authorList>
            <person name="Fulton L."/>
            <person name="Clifton S."/>
            <person name="Fulton B."/>
            <person name="Xu J."/>
            <person name="Minx P."/>
            <person name="Pepin K.H."/>
            <person name="Johnson M."/>
            <person name="Bhonagiri V."/>
            <person name="Nash W.E."/>
            <person name="Mardis E.R."/>
            <person name="Wilson R.K."/>
        </authorList>
    </citation>
    <scope>NUCLEOTIDE SEQUENCE [LARGE SCALE GENOMIC DNA]</scope>
    <source>
        <strain evidence="1 2">DSM 15981</strain>
    </source>
</reference>
<proteinExistence type="predicted"/>
<dbReference type="EMBL" id="ACCJ01000490">
    <property type="protein sequence ID" value="EEG52045.1"/>
    <property type="molecule type" value="Genomic_DNA"/>
</dbReference>